<reference evidence="1" key="1">
    <citation type="submission" date="2012-04" db="EMBL/GenBank/DDBJ databases">
        <title>The Genome Sequence of Loa loa.</title>
        <authorList>
            <consortium name="The Broad Institute Genome Sequencing Platform"/>
            <consortium name="Broad Institute Genome Sequencing Center for Infectious Disease"/>
            <person name="Nutman T.B."/>
            <person name="Fink D.L."/>
            <person name="Russ C."/>
            <person name="Young S."/>
            <person name="Zeng Q."/>
            <person name="Gargeya S."/>
            <person name="Alvarado L."/>
            <person name="Berlin A."/>
            <person name="Chapman S.B."/>
            <person name="Chen Z."/>
            <person name="Freedman E."/>
            <person name="Gellesch M."/>
            <person name="Goldberg J."/>
            <person name="Griggs A."/>
            <person name="Gujja S."/>
            <person name="Heilman E.R."/>
            <person name="Heiman D."/>
            <person name="Howarth C."/>
            <person name="Mehta T."/>
            <person name="Neiman D."/>
            <person name="Pearson M."/>
            <person name="Roberts A."/>
            <person name="Saif S."/>
            <person name="Shea T."/>
            <person name="Shenoy N."/>
            <person name="Sisk P."/>
            <person name="Stolte C."/>
            <person name="Sykes S."/>
            <person name="White J."/>
            <person name="Yandava C."/>
            <person name="Haas B."/>
            <person name="Henn M.R."/>
            <person name="Nusbaum C."/>
            <person name="Birren B."/>
        </authorList>
    </citation>
    <scope>NUCLEOTIDE SEQUENCE [LARGE SCALE GENOMIC DNA]</scope>
</reference>
<accession>A0A1S0TIB0</accession>
<name>A0A1S0TIB0_LOALO</name>
<evidence type="ECO:0000313" key="1">
    <source>
        <dbReference type="EMBL" id="EFO14144.1"/>
    </source>
</evidence>
<dbReference type="AlphaFoldDB" id="A0A1S0TIB0"/>
<dbReference type="EMBL" id="JH712374">
    <property type="protein sequence ID" value="EFO14144.1"/>
    <property type="molecule type" value="Genomic_DNA"/>
</dbReference>
<proteinExistence type="predicted"/>
<protein>
    <submittedName>
        <fullName evidence="1">Uncharacterized protein</fullName>
    </submittedName>
</protein>
<gene>
    <name evidence="1" type="ORF">LOAG_14380</name>
</gene>
<dbReference type="RefSeq" id="XP_003149924.1">
    <property type="nucleotide sequence ID" value="XM_003149876.1"/>
</dbReference>
<dbReference type="InParanoid" id="A0A1S0TIB0"/>
<dbReference type="CTD" id="9951860"/>
<sequence>MKNNELLNYLKNKDVKLRNYQFDVLKKKQYQYTSDFDYRRRPNHFIINSIKRLRPFKSVRIVTELFDRQIKQPSRAMNNSKLLRSRERLQNTVGQTYPRSRFSSSYARNVSIHFC</sequence>
<organism evidence="1">
    <name type="scientific">Loa loa</name>
    <name type="common">Eye worm</name>
    <name type="synonym">Filaria loa</name>
    <dbReference type="NCBI Taxonomy" id="7209"/>
    <lineage>
        <taxon>Eukaryota</taxon>
        <taxon>Metazoa</taxon>
        <taxon>Ecdysozoa</taxon>
        <taxon>Nematoda</taxon>
        <taxon>Chromadorea</taxon>
        <taxon>Rhabditida</taxon>
        <taxon>Spirurina</taxon>
        <taxon>Spiruromorpha</taxon>
        <taxon>Filarioidea</taxon>
        <taxon>Onchocercidae</taxon>
        <taxon>Loa</taxon>
    </lineage>
</organism>
<dbReference type="KEGG" id="loa:LOAG_14380"/>
<dbReference type="OrthoDB" id="5874067at2759"/>
<dbReference type="GeneID" id="9951860"/>